<organism evidence="1">
    <name type="scientific">Anguilla anguilla</name>
    <name type="common">European freshwater eel</name>
    <name type="synonym">Muraena anguilla</name>
    <dbReference type="NCBI Taxonomy" id="7936"/>
    <lineage>
        <taxon>Eukaryota</taxon>
        <taxon>Metazoa</taxon>
        <taxon>Chordata</taxon>
        <taxon>Craniata</taxon>
        <taxon>Vertebrata</taxon>
        <taxon>Euteleostomi</taxon>
        <taxon>Actinopterygii</taxon>
        <taxon>Neopterygii</taxon>
        <taxon>Teleostei</taxon>
        <taxon>Anguilliformes</taxon>
        <taxon>Anguillidae</taxon>
        <taxon>Anguilla</taxon>
    </lineage>
</organism>
<name>A0A0E9W6R8_ANGAN</name>
<accession>A0A0E9W6R8</accession>
<protein>
    <submittedName>
        <fullName evidence="1">Uncharacterized protein</fullName>
    </submittedName>
</protein>
<reference evidence="1" key="2">
    <citation type="journal article" date="2015" name="Fish Shellfish Immunol.">
        <title>Early steps in the European eel (Anguilla anguilla)-Vibrio vulnificus interaction in the gills: Role of the RtxA13 toxin.</title>
        <authorList>
            <person name="Callol A."/>
            <person name="Pajuelo D."/>
            <person name="Ebbesson L."/>
            <person name="Teles M."/>
            <person name="MacKenzie S."/>
            <person name="Amaro C."/>
        </authorList>
    </citation>
    <scope>NUCLEOTIDE SEQUENCE</scope>
</reference>
<reference evidence="1" key="1">
    <citation type="submission" date="2014-11" db="EMBL/GenBank/DDBJ databases">
        <authorList>
            <person name="Amaro Gonzalez C."/>
        </authorList>
    </citation>
    <scope>NUCLEOTIDE SEQUENCE</scope>
</reference>
<dbReference type="EMBL" id="GBXM01022530">
    <property type="protein sequence ID" value="JAH86047.1"/>
    <property type="molecule type" value="Transcribed_RNA"/>
</dbReference>
<proteinExistence type="predicted"/>
<sequence length="44" mass="4717">MPVNLAYAHLPQGLMVITNRGNCTADLYTLVAGPKNAFMHVCGI</sequence>
<dbReference type="AlphaFoldDB" id="A0A0E9W6R8"/>
<evidence type="ECO:0000313" key="1">
    <source>
        <dbReference type="EMBL" id="JAH86047.1"/>
    </source>
</evidence>